<organism evidence="8 9">
    <name type="scientific">Hermetia illucens</name>
    <name type="common">Black soldier fly</name>
    <dbReference type="NCBI Taxonomy" id="343691"/>
    <lineage>
        <taxon>Eukaryota</taxon>
        <taxon>Metazoa</taxon>
        <taxon>Ecdysozoa</taxon>
        <taxon>Arthropoda</taxon>
        <taxon>Hexapoda</taxon>
        <taxon>Insecta</taxon>
        <taxon>Pterygota</taxon>
        <taxon>Neoptera</taxon>
        <taxon>Endopterygota</taxon>
        <taxon>Diptera</taxon>
        <taxon>Brachycera</taxon>
        <taxon>Stratiomyomorpha</taxon>
        <taxon>Stratiomyidae</taxon>
        <taxon>Hermetiinae</taxon>
        <taxon>Hermetia</taxon>
    </lineage>
</organism>
<comment type="function">
    <text evidence="7">May be involved in the degradation of misfolded endoplasmic reticulum (ER) luminal proteins.</text>
</comment>
<comment type="subcellular location">
    <subcellularLocation>
        <location evidence="1 7">Endoplasmic reticulum membrane</location>
        <topology evidence="1 7">Multi-pass membrane protein</topology>
    </subcellularLocation>
</comment>
<dbReference type="InParanoid" id="A0A7R8YNW8"/>
<dbReference type="Proteomes" id="UP000594454">
    <property type="component" value="Chromosome 1"/>
</dbReference>
<sequence>MTDISHWFKNVPQFTRFWLTATLGVSIIGRFGMIPPRYLPLYYEPFVHGLQLWRPVTALFFYPLSPSTGFHFMLNCYFLYNYSLRLETNHYKTSPADYLFLLMFNWICCVISGLTFGIPVLMDPMVLSVLYVWCQLNKEVTVNFWFGTRFKAMYLPWVLAGINVILLGGGFLELLGILIGHLYFFLKFKYPIDLGGPSLLDTPAFLKSFYPDLTGGVHGFGVPPANQRPAQEQRPAGNRFFGNSWGAGNVLGR</sequence>
<accession>A0A7R8YNW8</accession>
<dbReference type="AlphaFoldDB" id="A0A7R8YNW8"/>
<feature type="transmembrane region" description="Helical" evidence="7">
    <location>
        <begin position="154"/>
        <end position="186"/>
    </location>
</feature>
<evidence type="ECO:0000256" key="3">
    <source>
        <dbReference type="ARBA" id="ARBA00022692"/>
    </source>
</evidence>
<keyword evidence="6 7" id="KW-0472">Membrane</keyword>
<evidence type="ECO:0000313" key="8">
    <source>
        <dbReference type="EMBL" id="CAD7079696.1"/>
    </source>
</evidence>
<protein>
    <recommendedName>
        <fullName evidence="7">Derlin</fullName>
    </recommendedName>
</protein>
<evidence type="ECO:0000256" key="2">
    <source>
        <dbReference type="ARBA" id="ARBA00008917"/>
    </source>
</evidence>
<dbReference type="EMBL" id="LR899009">
    <property type="protein sequence ID" value="CAD7079696.1"/>
    <property type="molecule type" value="Genomic_DNA"/>
</dbReference>
<keyword evidence="4 7" id="KW-0256">Endoplasmic reticulum</keyword>
<feature type="transmembrane region" description="Helical" evidence="7">
    <location>
        <begin position="17"/>
        <end position="39"/>
    </location>
</feature>
<keyword evidence="3 7" id="KW-0812">Transmembrane</keyword>
<evidence type="ECO:0000256" key="4">
    <source>
        <dbReference type="ARBA" id="ARBA00022824"/>
    </source>
</evidence>
<dbReference type="Pfam" id="PF04511">
    <property type="entry name" value="DER1"/>
    <property type="match status" value="1"/>
</dbReference>
<dbReference type="InterPro" id="IPR035952">
    <property type="entry name" value="Rhomboid-like_sf"/>
</dbReference>
<dbReference type="InterPro" id="IPR007599">
    <property type="entry name" value="DER1"/>
</dbReference>
<dbReference type="GO" id="GO:0005789">
    <property type="term" value="C:endoplasmic reticulum membrane"/>
    <property type="evidence" value="ECO:0007669"/>
    <property type="project" value="UniProtKB-SubCell"/>
</dbReference>
<evidence type="ECO:0000256" key="5">
    <source>
        <dbReference type="ARBA" id="ARBA00022989"/>
    </source>
</evidence>
<evidence type="ECO:0000256" key="6">
    <source>
        <dbReference type="ARBA" id="ARBA00023136"/>
    </source>
</evidence>
<evidence type="ECO:0000313" key="9">
    <source>
        <dbReference type="Proteomes" id="UP000594454"/>
    </source>
</evidence>
<keyword evidence="9" id="KW-1185">Reference proteome</keyword>
<dbReference type="SUPFAM" id="SSF144091">
    <property type="entry name" value="Rhomboid-like"/>
    <property type="match status" value="1"/>
</dbReference>
<reference evidence="8 9" key="1">
    <citation type="submission" date="2020-11" db="EMBL/GenBank/DDBJ databases">
        <authorList>
            <person name="Wallbank WR R."/>
            <person name="Pardo Diaz C."/>
            <person name="Kozak K."/>
            <person name="Martin S."/>
            <person name="Jiggins C."/>
            <person name="Moest M."/>
            <person name="Warren A I."/>
            <person name="Generalovic N T."/>
            <person name="Byers J.R.P. K."/>
            <person name="Montejo-Kovacevich G."/>
            <person name="Yen C E."/>
        </authorList>
    </citation>
    <scope>NUCLEOTIDE SEQUENCE [LARGE SCALE GENOMIC DNA]</scope>
</reference>
<dbReference type="OrthoDB" id="19102at2759"/>
<dbReference type="PANTHER" id="PTHR11009">
    <property type="entry name" value="DER1-LIKE PROTEIN, DERLIN"/>
    <property type="match status" value="1"/>
</dbReference>
<dbReference type="OMA" id="LWRCVTS"/>
<feature type="transmembrane region" description="Helical" evidence="7">
    <location>
        <begin position="100"/>
        <end position="122"/>
    </location>
</feature>
<feature type="transmembrane region" description="Helical" evidence="7">
    <location>
        <begin position="59"/>
        <end position="80"/>
    </location>
</feature>
<name>A0A7R8YNW8_HERIL</name>
<keyword evidence="5 7" id="KW-1133">Transmembrane helix</keyword>
<dbReference type="FunCoup" id="A0A7R8YNW8">
    <property type="interactions" value="1058"/>
</dbReference>
<proteinExistence type="inferred from homology"/>
<comment type="similarity">
    <text evidence="2 7">Belongs to the derlin family.</text>
</comment>
<evidence type="ECO:0000256" key="7">
    <source>
        <dbReference type="RuleBase" id="RU363059"/>
    </source>
</evidence>
<dbReference type="GO" id="GO:0006950">
    <property type="term" value="P:response to stress"/>
    <property type="evidence" value="ECO:0007669"/>
    <property type="project" value="UniProtKB-ARBA"/>
</dbReference>
<evidence type="ECO:0000256" key="1">
    <source>
        <dbReference type="ARBA" id="ARBA00004477"/>
    </source>
</evidence>
<gene>
    <name evidence="8" type="ORF">HERILL_LOCUS2900</name>
</gene>